<accession>X0XDJ3</accession>
<evidence type="ECO:0008006" key="3">
    <source>
        <dbReference type="Google" id="ProtNLM"/>
    </source>
</evidence>
<organism evidence="2">
    <name type="scientific">marine sediment metagenome</name>
    <dbReference type="NCBI Taxonomy" id="412755"/>
    <lineage>
        <taxon>unclassified sequences</taxon>
        <taxon>metagenomes</taxon>
        <taxon>ecological metagenomes</taxon>
    </lineage>
</organism>
<dbReference type="PANTHER" id="PTHR36566">
    <property type="entry name" value="NICKEL INSERTION PROTEIN-RELATED"/>
    <property type="match status" value="1"/>
</dbReference>
<dbReference type="AlphaFoldDB" id="X0XDJ3"/>
<dbReference type="PANTHER" id="PTHR36566:SF1">
    <property type="entry name" value="PYRIDINIUM-3,5-BISTHIOCARBOXYLIC ACID MONONUCLEOTIDE NICKEL INSERTION PROTEIN"/>
    <property type="match status" value="1"/>
</dbReference>
<proteinExistence type="predicted"/>
<keyword evidence="1" id="KW-0533">Nickel</keyword>
<comment type="caution">
    <text evidence="2">The sequence shown here is derived from an EMBL/GenBank/DDBJ whole genome shotgun (WGS) entry which is preliminary data.</text>
</comment>
<dbReference type="Gene3D" id="3.30.70.1380">
    <property type="entry name" value="Transcriptional regulatory protein pf0864 domain like"/>
    <property type="match status" value="1"/>
</dbReference>
<evidence type="ECO:0000313" key="2">
    <source>
        <dbReference type="EMBL" id="GAG34738.1"/>
    </source>
</evidence>
<sequence>TNIDDSNAQVLGAFFNKAFRLGALDMFLTPVLMKKNRLATKLTVLVEIDKIDSLIEAIFKETTTIGVRYFPVERRVLERKSVEINVLGEKVSIKIAYLDGKEVNFHPEFVDCLKLARKNKLPVKKVIQLAVKEFFKKAKRV</sequence>
<reference evidence="2" key="1">
    <citation type="journal article" date="2014" name="Front. Microbiol.">
        <title>High frequency of phylogenetically diverse reductive dehalogenase-homologous genes in deep subseafloor sedimentary metagenomes.</title>
        <authorList>
            <person name="Kawai M."/>
            <person name="Futagami T."/>
            <person name="Toyoda A."/>
            <person name="Takaki Y."/>
            <person name="Nishi S."/>
            <person name="Hori S."/>
            <person name="Arai W."/>
            <person name="Tsubouchi T."/>
            <person name="Morono Y."/>
            <person name="Uchiyama I."/>
            <person name="Ito T."/>
            <person name="Fujiyama A."/>
            <person name="Inagaki F."/>
            <person name="Takami H."/>
        </authorList>
    </citation>
    <scope>NUCLEOTIDE SEQUENCE</scope>
    <source>
        <strain evidence="2">Expedition CK06-06</strain>
    </source>
</reference>
<dbReference type="EMBL" id="BARS01048269">
    <property type="protein sequence ID" value="GAG34738.1"/>
    <property type="molecule type" value="Genomic_DNA"/>
</dbReference>
<name>X0XDJ3_9ZZZZ</name>
<dbReference type="InterPro" id="IPR002822">
    <property type="entry name" value="Ni_insertion"/>
</dbReference>
<protein>
    <recommendedName>
        <fullName evidence="3">TIGR00299 family protein</fullName>
    </recommendedName>
</protein>
<evidence type="ECO:0000256" key="1">
    <source>
        <dbReference type="ARBA" id="ARBA00022596"/>
    </source>
</evidence>
<feature type="non-terminal residue" evidence="2">
    <location>
        <position position="1"/>
    </location>
</feature>
<dbReference type="Gene3D" id="3.10.20.300">
    <property type="entry name" value="mk0293 like domain"/>
    <property type="match status" value="1"/>
</dbReference>
<gene>
    <name evidence="2" type="ORF">S01H1_72386</name>
</gene>
<dbReference type="Pfam" id="PF01969">
    <property type="entry name" value="Ni_insertion"/>
    <property type="match status" value="1"/>
</dbReference>